<dbReference type="Pfam" id="PF08544">
    <property type="entry name" value="GHMP_kinases_C"/>
    <property type="match status" value="1"/>
</dbReference>
<keyword evidence="7 10" id="KW-0067">ATP-binding</keyword>
<evidence type="ECO:0000256" key="9">
    <source>
        <dbReference type="ARBA" id="ARBA00032554"/>
    </source>
</evidence>
<dbReference type="Pfam" id="PF00288">
    <property type="entry name" value="GHMP_kinases_N"/>
    <property type="match status" value="1"/>
</dbReference>
<sequence>MTQASVWHAFPAPAKLNLFLQITGVLPNGYHALQTVFRLLDWGDTVRIRLREDGQVRREGQGHAEVPEDADLAIRAARLLQQHTGVRAGASIAIEKTIPTGAGLGGGSSDAATVLVALNALWRTGLDPASLADIGLTLGADVPVFVRGHNAFATGMGEVLTPIALPDAWYLLAKPAVHAATAELFSDPELTRDSRPVTISDFAEGRVDKVNAFEAVLRRRENAVDALFRALLSAGKPQLTGSGSVVFIECESRQAAEAAQGFVPAGCASWVVQGADQSPLLDAVEKI</sequence>
<evidence type="ECO:0000256" key="2">
    <source>
        <dbReference type="ARBA" id="ARBA00012052"/>
    </source>
</evidence>
<evidence type="ECO:0000256" key="6">
    <source>
        <dbReference type="ARBA" id="ARBA00022777"/>
    </source>
</evidence>
<feature type="domain" description="GHMP kinase C-terminal" evidence="12">
    <location>
        <begin position="213"/>
        <end position="265"/>
    </location>
</feature>
<organism evidence="13 14">
    <name type="scientific">Lysobacter soyae</name>
    <dbReference type="NCBI Taxonomy" id="2764185"/>
    <lineage>
        <taxon>Bacteria</taxon>
        <taxon>Pseudomonadati</taxon>
        <taxon>Pseudomonadota</taxon>
        <taxon>Gammaproteobacteria</taxon>
        <taxon>Lysobacterales</taxon>
        <taxon>Lysobacteraceae</taxon>
        <taxon>Lysobacter</taxon>
    </lineage>
</organism>
<dbReference type="Proteomes" id="UP000824755">
    <property type="component" value="Chromosome"/>
</dbReference>
<dbReference type="InterPro" id="IPR014721">
    <property type="entry name" value="Ribsml_uS5_D2-typ_fold_subgr"/>
</dbReference>
<comment type="similarity">
    <text evidence="1 10">Belongs to the GHMP kinase family. IspE subfamily.</text>
</comment>
<keyword evidence="14" id="KW-1185">Reference proteome</keyword>
<evidence type="ECO:0000313" key="13">
    <source>
        <dbReference type="EMBL" id="QYR53535.1"/>
    </source>
</evidence>
<keyword evidence="4 10" id="KW-0808">Transferase</keyword>
<comment type="catalytic activity">
    <reaction evidence="10">
        <text>4-CDP-2-C-methyl-D-erythritol + ATP = 4-CDP-2-C-methyl-D-erythritol 2-phosphate + ADP + H(+)</text>
        <dbReference type="Rhea" id="RHEA:18437"/>
        <dbReference type="ChEBI" id="CHEBI:15378"/>
        <dbReference type="ChEBI" id="CHEBI:30616"/>
        <dbReference type="ChEBI" id="CHEBI:57823"/>
        <dbReference type="ChEBI" id="CHEBI:57919"/>
        <dbReference type="ChEBI" id="CHEBI:456216"/>
        <dbReference type="EC" id="2.7.1.148"/>
    </reaction>
</comment>
<name>A0ABX8WRR8_9GAMM</name>
<keyword evidence="5 10" id="KW-0547">Nucleotide-binding</keyword>
<dbReference type="NCBIfam" id="TIGR00154">
    <property type="entry name" value="ispE"/>
    <property type="match status" value="1"/>
</dbReference>
<dbReference type="Gene3D" id="3.30.230.10">
    <property type="match status" value="1"/>
</dbReference>
<evidence type="ECO:0000256" key="4">
    <source>
        <dbReference type="ARBA" id="ARBA00022679"/>
    </source>
</evidence>
<proteinExistence type="inferred from homology"/>
<evidence type="ECO:0000256" key="7">
    <source>
        <dbReference type="ARBA" id="ARBA00022840"/>
    </source>
</evidence>
<evidence type="ECO:0000256" key="5">
    <source>
        <dbReference type="ARBA" id="ARBA00022741"/>
    </source>
</evidence>
<comment type="function">
    <text evidence="10">Catalyzes the phosphorylation of the position 2 hydroxy group of 4-diphosphocytidyl-2C-methyl-D-erythritol.</text>
</comment>
<evidence type="ECO:0000256" key="10">
    <source>
        <dbReference type="HAMAP-Rule" id="MF_00061"/>
    </source>
</evidence>
<dbReference type="PANTHER" id="PTHR43527:SF2">
    <property type="entry name" value="4-DIPHOSPHOCYTIDYL-2-C-METHYL-D-ERYTHRITOL KINASE, CHLOROPLASTIC"/>
    <property type="match status" value="1"/>
</dbReference>
<evidence type="ECO:0000259" key="11">
    <source>
        <dbReference type="Pfam" id="PF00288"/>
    </source>
</evidence>
<dbReference type="InterPro" id="IPR020568">
    <property type="entry name" value="Ribosomal_Su5_D2-typ_SF"/>
</dbReference>
<gene>
    <name evidence="10 13" type="primary">ispE</name>
    <name evidence="13" type="ORF">H8L67_03255</name>
</gene>
<evidence type="ECO:0000256" key="8">
    <source>
        <dbReference type="ARBA" id="ARBA00023229"/>
    </source>
</evidence>
<dbReference type="HAMAP" id="MF_00061">
    <property type="entry name" value="IspE"/>
    <property type="match status" value="1"/>
</dbReference>
<dbReference type="SUPFAM" id="SSF54211">
    <property type="entry name" value="Ribosomal protein S5 domain 2-like"/>
    <property type="match status" value="1"/>
</dbReference>
<feature type="active site" evidence="10">
    <location>
        <position position="141"/>
    </location>
</feature>
<evidence type="ECO:0000313" key="14">
    <source>
        <dbReference type="Proteomes" id="UP000824755"/>
    </source>
</evidence>
<accession>A0ABX8WRR8</accession>
<dbReference type="InterPro" id="IPR006204">
    <property type="entry name" value="GHMP_kinase_N_dom"/>
</dbReference>
<dbReference type="EC" id="2.7.1.148" evidence="2 10"/>
<protein>
    <recommendedName>
        <fullName evidence="3 10">4-diphosphocytidyl-2-C-methyl-D-erythritol kinase</fullName>
        <shortName evidence="10">CMK</shortName>
        <ecNumber evidence="2 10">2.7.1.148</ecNumber>
    </recommendedName>
    <alternativeName>
        <fullName evidence="9 10">4-(cytidine-5'-diphospho)-2-C-methyl-D-erythritol kinase</fullName>
    </alternativeName>
</protein>
<feature type="binding site" evidence="10">
    <location>
        <begin position="99"/>
        <end position="109"/>
    </location>
    <ligand>
        <name>ATP</name>
        <dbReference type="ChEBI" id="CHEBI:30616"/>
    </ligand>
</feature>
<dbReference type="GO" id="GO:0050515">
    <property type="term" value="F:4-(cytidine 5'-diphospho)-2-C-methyl-D-erythritol kinase activity"/>
    <property type="evidence" value="ECO:0007669"/>
    <property type="project" value="UniProtKB-EC"/>
</dbReference>
<evidence type="ECO:0000259" key="12">
    <source>
        <dbReference type="Pfam" id="PF08544"/>
    </source>
</evidence>
<dbReference type="RefSeq" id="WP_220380351.1">
    <property type="nucleotide sequence ID" value="NZ_CP080544.1"/>
</dbReference>
<reference evidence="13 14" key="1">
    <citation type="submission" date="2021-08" db="EMBL/GenBank/DDBJ databases">
        <title>Lysobacter sp. strain CJ11 Genome sequencing and assembly.</title>
        <authorList>
            <person name="Kim I."/>
        </authorList>
    </citation>
    <scope>NUCLEOTIDE SEQUENCE [LARGE SCALE GENOMIC DNA]</scope>
    <source>
        <strain evidence="13 14">CJ11</strain>
    </source>
</reference>
<dbReference type="PANTHER" id="PTHR43527">
    <property type="entry name" value="4-DIPHOSPHOCYTIDYL-2-C-METHYL-D-ERYTHRITOL KINASE, CHLOROPLASTIC"/>
    <property type="match status" value="1"/>
</dbReference>
<feature type="active site" evidence="10">
    <location>
        <position position="15"/>
    </location>
</feature>
<dbReference type="EMBL" id="CP080544">
    <property type="protein sequence ID" value="QYR53535.1"/>
    <property type="molecule type" value="Genomic_DNA"/>
</dbReference>
<evidence type="ECO:0000256" key="1">
    <source>
        <dbReference type="ARBA" id="ARBA00009684"/>
    </source>
</evidence>
<keyword evidence="6 10" id="KW-0418">Kinase</keyword>
<dbReference type="Gene3D" id="3.30.70.890">
    <property type="entry name" value="GHMP kinase, C-terminal domain"/>
    <property type="match status" value="1"/>
</dbReference>
<dbReference type="InterPro" id="IPR013750">
    <property type="entry name" value="GHMP_kinase_C_dom"/>
</dbReference>
<dbReference type="PIRSF" id="PIRSF010376">
    <property type="entry name" value="IspE"/>
    <property type="match status" value="1"/>
</dbReference>
<feature type="domain" description="GHMP kinase N-terminal" evidence="11">
    <location>
        <begin position="72"/>
        <end position="148"/>
    </location>
</feature>
<dbReference type="SUPFAM" id="SSF55060">
    <property type="entry name" value="GHMP Kinase, C-terminal domain"/>
    <property type="match status" value="1"/>
</dbReference>
<dbReference type="InterPro" id="IPR036554">
    <property type="entry name" value="GHMP_kinase_C_sf"/>
</dbReference>
<comment type="pathway">
    <text evidence="10">Isoprenoid biosynthesis; isopentenyl diphosphate biosynthesis via DXP pathway; isopentenyl diphosphate from 1-deoxy-D-xylulose 5-phosphate: step 3/6.</text>
</comment>
<evidence type="ECO:0000256" key="3">
    <source>
        <dbReference type="ARBA" id="ARBA00017473"/>
    </source>
</evidence>
<keyword evidence="8 10" id="KW-0414">Isoprene biosynthesis</keyword>
<dbReference type="InterPro" id="IPR004424">
    <property type="entry name" value="IspE"/>
</dbReference>